<organism evidence="1 2">
    <name type="scientific">Gluconobacter sphaericus NBRC 12467</name>
    <dbReference type="NCBI Taxonomy" id="1307951"/>
    <lineage>
        <taxon>Bacteria</taxon>
        <taxon>Pseudomonadati</taxon>
        <taxon>Pseudomonadota</taxon>
        <taxon>Alphaproteobacteria</taxon>
        <taxon>Acetobacterales</taxon>
        <taxon>Acetobacteraceae</taxon>
        <taxon>Gluconobacter</taxon>
    </lineage>
</organism>
<dbReference type="EMBL" id="BSNZ01000003">
    <property type="protein sequence ID" value="GLQ83301.1"/>
    <property type="molecule type" value="Genomic_DNA"/>
</dbReference>
<comment type="caution">
    <text evidence="1">The sequence shown here is derived from an EMBL/GenBank/DDBJ whole genome shotgun (WGS) entry which is preliminary data.</text>
</comment>
<reference evidence="2" key="1">
    <citation type="journal article" date="2019" name="Int. J. Syst. Evol. Microbiol.">
        <title>The Global Catalogue of Microorganisms (GCM) 10K type strain sequencing project: providing services to taxonomists for standard genome sequencing and annotation.</title>
        <authorList>
            <consortium name="The Broad Institute Genomics Platform"/>
            <consortium name="The Broad Institute Genome Sequencing Center for Infectious Disease"/>
            <person name="Wu L."/>
            <person name="Ma J."/>
        </authorList>
    </citation>
    <scope>NUCLEOTIDE SEQUENCE [LARGE SCALE GENOMIC DNA]</scope>
    <source>
        <strain evidence="2">NBRC 12467</strain>
    </source>
</reference>
<protein>
    <submittedName>
        <fullName evidence="1">Uncharacterized protein</fullName>
    </submittedName>
</protein>
<dbReference type="RefSeq" id="WP_167495521.1">
    <property type="nucleotide sequence ID" value="NZ_BARA01000025.1"/>
</dbReference>
<accession>A0AA37WAQ5</accession>
<name>A0AA37WAQ5_9PROT</name>
<dbReference type="AlphaFoldDB" id="A0AA37WAQ5"/>
<keyword evidence="2" id="KW-1185">Reference proteome</keyword>
<sequence>MQQAEPHSISALQDENAFIAPAFLTDRYYVNGLLMGYTLPADMTLNAGKAPYTPYVSMINAVGETELAAALIRGGVRLSYTQVFQTHELQEQCGGMHQFVSQADGVWF</sequence>
<evidence type="ECO:0000313" key="1">
    <source>
        <dbReference type="EMBL" id="GLQ83301.1"/>
    </source>
</evidence>
<evidence type="ECO:0000313" key="2">
    <source>
        <dbReference type="Proteomes" id="UP001156708"/>
    </source>
</evidence>
<gene>
    <name evidence="1" type="ORF">GCM10007872_02090</name>
</gene>
<proteinExistence type="predicted"/>
<dbReference type="Proteomes" id="UP001156708">
    <property type="component" value="Unassembled WGS sequence"/>
</dbReference>